<feature type="transmembrane region" description="Helical" evidence="1">
    <location>
        <begin position="481"/>
        <end position="502"/>
    </location>
</feature>
<dbReference type="InterPro" id="IPR018746">
    <property type="entry name" value="DUF2298"/>
</dbReference>
<keyword evidence="1" id="KW-0472">Membrane</keyword>
<dbReference type="Pfam" id="PF10060">
    <property type="entry name" value="DUF2298"/>
    <property type="match status" value="1"/>
</dbReference>
<reference evidence="2" key="1">
    <citation type="journal article" date="2020" name="mSystems">
        <title>Genome- and Community-Level Interaction Insights into Carbon Utilization and Element Cycling Functions of Hydrothermarchaeota in Hydrothermal Sediment.</title>
        <authorList>
            <person name="Zhou Z."/>
            <person name="Liu Y."/>
            <person name="Xu W."/>
            <person name="Pan J."/>
            <person name="Luo Z.H."/>
            <person name="Li M."/>
        </authorList>
    </citation>
    <scope>NUCLEOTIDE SEQUENCE [LARGE SCALE GENOMIC DNA]</scope>
    <source>
        <strain evidence="2">SpSt-26</strain>
    </source>
</reference>
<feature type="transmembrane region" description="Helical" evidence="1">
    <location>
        <begin position="39"/>
        <end position="57"/>
    </location>
</feature>
<dbReference type="EMBL" id="DSLA01000098">
    <property type="protein sequence ID" value="HEH35783.1"/>
    <property type="molecule type" value="Genomic_DNA"/>
</dbReference>
<accession>A0A7J2TJM4</accession>
<keyword evidence="1" id="KW-0812">Transmembrane</keyword>
<feature type="transmembrane region" description="Helical" evidence="1">
    <location>
        <begin position="400"/>
        <end position="421"/>
    </location>
</feature>
<dbReference type="PANTHER" id="PTHR10790:SF51">
    <property type="entry name" value="TETRATRICOPEPTIDE REPEAT PROTEIN"/>
    <property type="match status" value="1"/>
</dbReference>
<feature type="transmembrane region" description="Helical" evidence="1">
    <location>
        <begin position="88"/>
        <end position="105"/>
    </location>
</feature>
<feature type="transmembrane region" description="Helical" evidence="1">
    <location>
        <begin position="306"/>
        <end position="330"/>
    </location>
</feature>
<feature type="transmembrane region" description="Helical" evidence="1">
    <location>
        <begin position="370"/>
        <end position="388"/>
    </location>
</feature>
<sequence>MLGIRNCLCRSRVEESGNLSPRIHFSFSNKSKLPRGEELIGAAVFYILSLLITIPFLRFLSFPIARFASILTLTLISFFLAHFMNFRTAFILTIALLLPIFLRKTNFKNFRLDESEIVFATVFAFFSLLRFMDPSIFDSEKFMDLAIINSILKSPSLPPNDPFLSGAKLDCYYYFGHVLGASIVLLSLSPPEIGYNIAVASLPAYTATMIYGIFKENRKFAIIAVLLTIFSGNAYSFLDFISRPFSLDYLYYWNSTRVIKGTINEFPYFSFIHADLHAHVFAIPMKTFLIALMLKNIKNFMLPATLFAIFATNPWDFPFSMFLVVLFSAFSREKKPIIYSSLSLIPVAFYYDFMNLPRVDFFISAERTDLLQFLSYSATILALAFFSLEKKALYSIPISLPLYFISPIIPLLVPICVSALISRDKSSPLMLTGAIAFIFPDFIVIDSRMNTVFKLYLTAWLFVSIGALIKLKEIKNGKKKAIIAVLLIIGLTYPIVATPIRYHSAAFSFDGMKFTEIFGEYEALQWLKEREGIVIEEGCTQGVLCGYSYGGRVAVFTGNPAVIAWTNHEYQWRRNYELIAERAEDVRRFFYSRNCEEMREIVEKYNVSYIFLGYEERRIFPIRDEVFENCFHKVFEKSNVKIFSTTNESLKKLE</sequence>
<dbReference type="AlphaFoldDB" id="A0A7J2TJM4"/>
<proteinExistence type="predicted"/>
<keyword evidence="1" id="KW-1133">Transmembrane helix</keyword>
<protein>
    <recommendedName>
        <fullName evidence="3">DUF2079 domain-containing protein</fullName>
    </recommendedName>
</protein>
<feature type="transmembrane region" description="Helical" evidence="1">
    <location>
        <begin position="220"/>
        <end position="238"/>
    </location>
</feature>
<evidence type="ECO:0008006" key="3">
    <source>
        <dbReference type="Google" id="ProtNLM"/>
    </source>
</evidence>
<name>A0A7J2TJM4_ARCFL</name>
<gene>
    <name evidence="2" type="ORF">ENP88_06520</name>
</gene>
<feature type="transmembrane region" description="Helical" evidence="1">
    <location>
        <begin position="117"/>
        <end position="133"/>
    </location>
</feature>
<comment type="caution">
    <text evidence="2">The sequence shown here is derived from an EMBL/GenBank/DDBJ whole genome shotgun (WGS) entry which is preliminary data.</text>
</comment>
<feature type="transmembrane region" description="Helical" evidence="1">
    <location>
        <begin position="336"/>
        <end position="354"/>
    </location>
</feature>
<evidence type="ECO:0000256" key="1">
    <source>
        <dbReference type="SAM" id="Phobius"/>
    </source>
</evidence>
<organism evidence="2">
    <name type="scientific">Archaeoglobus fulgidus</name>
    <dbReference type="NCBI Taxonomy" id="2234"/>
    <lineage>
        <taxon>Archaea</taxon>
        <taxon>Methanobacteriati</taxon>
        <taxon>Methanobacteriota</taxon>
        <taxon>Archaeoglobi</taxon>
        <taxon>Archaeoglobales</taxon>
        <taxon>Archaeoglobaceae</taxon>
        <taxon>Archaeoglobus</taxon>
    </lineage>
</organism>
<evidence type="ECO:0000313" key="2">
    <source>
        <dbReference type="EMBL" id="HEH35783.1"/>
    </source>
</evidence>
<dbReference type="NCBIfam" id="TIGR03662">
    <property type="entry name" value="Chlor_Arch_YYY"/>
    <property type="match status" value="1"/>
</dbReference>
<feature type="transmembrane region" description="Helical" evidence="1">
    <location>
        <begin position="451"/>
        <end position="469"/>
    </location>
</feature>
<dbReference type="PANTHER" id="PTHR10790">
    <property type="entry name" value="TPR-DOMAIN CONTAINING PROTEIN"/>
    <property type="match status" value="1"/>
</dbReference>
<feature type="transmembrane region" description="Helical" evidence="1">
    <location>
        <begin position="171"/>
        <end position="189"/>
    </location>
</feature>